<dbReference type="PANTHER" id="PTHR43478:SF1">
    <property type="entry name" value="NA+_H+ ANTIPORTER NHAC-LIKE C-TERMINAL DOMAIN-CONTAINING PROTEIN"/>
    <property type="match status" value="1"/>
</dbReference>
<keyword evidence="3 6" id="KW-0812">Transmembrane</keyword>
<name>A0A160VH49_9ZZZZ</name>
<feature type="transmembrane region" description="Helical" evidence="6">
    <location>
        <begin position="99"/>
        <end position="120"/>
    </location>
</feature>
<dbReference type="Pfam" id="PF03553">
    <property type="entry name" value="Na_H_antiporter"/>
    <property type="match status" value="1"/>
</dbReference>
<feature type="transmembrane region" description="Helical" evidence="6">
    <location>
        <begin position="407"/>
        <end position="426"/>
    </location>
</feature>
<keyword evidence="4 6" id="KW-1133">Transmembrane helix</keyword>
<comment type="subcellular location">
    <subcellularLocation>
        <location evidence="1">Cell membrane</location>
        <topology evidence="1">Multi-pass membrane protein</topology>
    </subcellularLocation>
</comment>
<evidence type="ECO:0000256" key="2">
    <source>
        <dbReference type="ARBA" id="ARBA00022475"/>
    </source>
</evidence>
<feature type="transmembrane region" description="Helical" evidence="6">
    <location>
        <begin position="506"/>
        <end position="524"/>
    </location>
</feature>
<organism evidence="8">
    <name type="scientific">hydrothermal vent metagenome</name>
    <dbReference type="NCBI Taxonomy" id="652676"/>
    <lineage>
        <taxon>unclassified sequences</taxon>
        <taxon>metagenomes</taxon>
        <taxon>ecological metagenomes</taxon>
    </lineage>
</organism>
<sequence>MNLLKRYPLVLPVLLVFYGSLALAAPGSGEGQSGVSWVSVLPPVVAIVLALITRQAHLSLFMGILIGVCIHTGGIWSGLTTSLDTYLVNSLAGSSSHTSILMFTLAFGGLIGVMSANGGLKGIVAAASKYATNNFRGQLVTAIMGLVIFIDDYSNTLLVGNMMRPFTDSVRISREKLSYLVDSTAAPVASLAAISTWSIFQMSLLDSPYRAHDISANLYLTFLQSIPYSFYCIFTLVFLFSTVLMRREMGPMHKAETRSQTTGAVLAENAQPMVDESLAREFKESKLSHWNNGLIPILAMLAITISGLFITGSEGLENGSPKTLRNIIGNSDANASLIWGSFLAGFIAIIMSVSGGLLSLIKAMDAWINGVRSMVMACIILVLAWTIGDVCTDMKTAEYIVDLTSGFLTPALLPAVTFITASIISFSTGSSWATMSILVPVTVPMSIQLLGGEGNQVVQDPIFLSTFAGVLSGSVFGDHCSPISDTTVLSSTSTGSDHIDHVRTQLPYAVISGVVALLAGYIFTGLGITLIVSLSVGIILMTGVLRIFGKPILHE</sequence>
<feature type="domain" description="Na+/H+ antiporter NhaC-like C-terminal" evidence="7">
    <location>
        <begin position="195"/>
        <end position="525"/>
    </location>
</feature>
<protein>
    <submittedName>
        <fullName evidence="8">Na+/H+ antiporter</fullName>
    </submittedName>
</protein>
<evidence type="ECO:0000259" key="7">
    <source>
        <dbReference type="Pfam" id="PF03553"/>
    </source>
</evidence>
<accession>A0A160VH49</accession>
<evidence type="ECO:0000313" key="8">
    <source>
        <dbReference type="EMBL" id="CUV10088.1"/>
    </source>
</evidence>
<feature type="transmembrane region" description="Helical" evidence="6">
    <location>
        <begin position="370"/>
        <end position="387"/>
    </location>
</feature>
<evidence type="ECO:0000256" key="4">
    <source>
        <dbReference type="ARBA" id="ARBA00022989"/>
    </source>
</evidence>
<feature type="transmembrane region" description="Helical" evidence="6">
    <location>
        <begin position="179"/>
        <end position="200"/>
    </location>
</feature>
<gene>
    <name evidence="8" type="ORF">MGWOODY_Mmi2021</name>
</gene>
<feature type="transmembrane region" description="Helical" evidence="6">
    <location>
        <begin position="293"/>
        <end position="316"/>
    </location>
</feature>
<dbReference type="InterPro" id="IPR018461">
    <property type="entry name" value="Na/H_Antiport_NhaC-like_C"/>
</dbReference>
<evidence type="ECO:0000256" key="5">
    <source>
        <dbReference type="ARBA" id="ARBA00023136"/>
    </source>
</evidence>
<evidence type="ECO:0000256" key="1">
    <source>
        <dbReference type="ARBA" id="ARBA00004651"/>
    </source>
</evidence>
<feature type="transmembrane region" description="Helical" evidence="6">
    <location>
        <begin position="34"/>
        <end position="53"/>
    </location>
</feature>
<feature type="transmembrane region" description="Helical" evidence="6">
    <location>
        <begin position="228"/>
        <end position="245"/>
    </location>
</feature>
<feature type="transmembrane region" description="Helical" evidence="6">
    <location>
        <begin position="530"/>
        <end position="549"/>
    </location>
</feature>
<dbReference type="PANTHER" id="PTHR43478">
    <property type="entry name" value="NA+/H+ ANTIPORTER-RELATED"/>
    <property type="match status" value="1"/>
</dbReference>
<keyword evidence="2" id="KW-1003">Cell membrane</keyword>
<feature type="transmembrane region" description="Helical" evidence="6">
    <location>
        <begin position="336"/>
        <end position="358"/>
    </location>
</feature>
<evidence type="ECO:0000256" key="6">
    <source>
        <dbReference type="SAM" id="Phobius"/>
    </source>
</evidence>
<feature type="transmembrane region" description="Helical" evidence="6">
    <location>
        <begin position="60"/>
        <end position="79"/>
    </location>
</feature>
<dbReference type="GO" id="GO:0005886">
    <property type="term" value="C:plasma membrane"/>
    <property type="evidence" value="ECO:0007669"/>
    <property type="project" value="UniProtKB-SubCell"/>
</dbReference>
<reference evidence="8" key="1">
    <citation type="submission" date="2015-10" db="EMBL/GenBank/DDBJ databases">
        <authorList>
            <person name="Gilbert D.G."/>
        </authorList>
    </citation>
    <scope>NUCLEOTIDE SEQUENCE</scope>
</reference>
<dbReference type="EMBL" id="FAXC01000351">
    <property type="protein sequence ID" value="CUV10088.1"/>
    <property type="molecule type" value="Genomic_DNA"/>
</dbReference>
<keyword evidence="5 6" id="KW-0472">Membrane</keyword>
<evidence type="ECO:0000256" key="3">
    <source>
        <dbReference type="ARBA" id="ARBA00022692"/>
    </source>
</evidence>
<proteinExistence type="predicted"/>
<dbReference type="AlphaFoldDB" id="A0A160VH49"/>